<dbReference type="EMBL" id="DMAI01000356">
    <property type="protein sequence ID" value="HAE50099.1"/>
    <property type="molecule type" value="Genomic_DNA"/>
</dbReference>
<protein>
    <recommendedName>
        <fullName evidence="5">Co-chaperone DjlA N-terminal domain-containing protein</fullName>
    </recommendedName>
</protein>
<dbReference type="RefSeq" id="WP_041604976.1">
    <property type="nucleotide sequence ID" value="NZ_JBBIAB010000011.1"/>
</dbReference>
<gene>
    <name evidence="2" type="ORF">AUP44_18860</name>
    <name evidence="1" type="ORF">DCK97_22040</name>
</gene>
<dbReference type="CDD" id="cd07176">
    <property type="entry name" value="terB"/>
    <property type="match status" value="1"/>
</dbReference>
<proteinExistence type="predicted"/>
<dbReference type="Proteomes" id="UP000257706">
    <property type="component" value="Unassembled WGS sequence"/>
</dbReference>
<dbReference type="OrthoDB" id="8448017at2"/>
<dbReference type="Proteomes" id="UP000075787">
    <property type="component" value="Unassembled WGS sequence"/>
</dbReference>
<dbReference type="InterPro" id="IPR029024">
    <property type="entry name" value="TerB-like"/>
</dbReference>
<reference evidence="2 3" key="1">
    <citation type="submission" date="2015-12" db="EMBL/GenBank/DDBJ databases">
        <title>Genome sequence of Tistrella mobilis MCCC 1A02139.</title>
        <authorList>
            <person name="Lu L."/>
            <person name="Lai Q."/>
            <person name="Shao Z."/>
            <person name="Qian P."/>
        </authorList>
    </citation>
    <scope>NUCLEOTIDE SEQUENCE [LARGE SCALE GENOMIC DNA]</scope>
    <source>
        <strain evidence="2 3">MCCC 1A02139</strain>
    </source>
</reference>
<evidence type="ECO:0000313" key="2">
    <source>
        <dbReference type="EMBL" id="KYO57750.1"/>
    </source>
</evidence>
<evidence type="ECO:0000313" key="3">
    <source>
        <dbReference type="Proteomes" id="UP000075787"/>
    </source>
</evidence>
<name>A0A162M0X9_9PROT</name>
<sequence length="134" mass="14530">MAAHHSALIHTMVLISAADREMTDFEMKAIGDTVQGLPVFRDFDATTLPAIASDCVGMLQNEDGLDAVLDHLAADLPAKLRETAYALACEVAAANGSVSQEVMRLLEILRHHLNIDRLIAAAIERGVRARYAHL</sequence>
<dbReference type="AlphaFoldDB" id="A0A162M0X9"/>
<evidence type="ECO:0000313" key="1">
    <source>
        <dbReference type="EMBL" id="HAE50099.1"/>
    </source>
</evidence>
<evidence type="ECO:0008006" key="5">
    <source>
        <dbReference type="Google" id="ProtNLM"/>
    </source>
</evidence>
<organism evidence="2 3">
    <name type="scientific">Tistrella mobilis</name>
    <dbReference type="NCBI Taxonomy" id="171437"/>
    <lineage>
        <taxon>Bacteria</taxon>
        <taxon>Pseudomonadati</taxon>
        <taxon>Pseudomonadota</taxon>
        <taxon>Alphaproteobacteria</taxon>
        <taxon>Geminicoccales</taxon>
        <taxon>Geminicoccaceae</taxon>
        <taxon>Tistrella</taxon>
    </lineage>
</organism>
<reference evidence="1 4" key="2">
    <citation type="journal article" date="2018" name="Nat. Biotechnol.">
        <title>A standardized bacterial taxonomy based on genome phylogeny substantially revises the tree of life.</title>
        <authorList>
            <person name="Parks D.H."/>
            <person name="Chuvochina M."/>
            <person name="Waite D.W."/>
            <person name="Rinke C."/>
            <person name="Skarshewski A."/>
            <person name="Chaumeil P.A."/>
            <person name="Hugenholtz P."/>
        </authorList>
    </citation>
    <scope>NUCLEOTIDE SEQUENCE [LARGE SCALE GENOMIC DNA]</scope>
    <source>
        <strain evidence="1">UBA8739</strain>
    </source>
</reference>
<comment type="caution">
    <text evidence="2">The sequence shown here is derived from an EMBL/GenBank/DDBJ whole genome shotgun (WGS) entry which is preliminary data.</text>
</comment>
<dbReference type="SUPFAM" id="SSF158682">
    <property type="entry name" value="TerB-like"/>
    <property type="match status" value="1"/>
</dbReference>
<evidence type="ECO:0000313" key="4">
    <source>
        <dbReference type="Proteomes" id="UP000257706"/>
    </source>
</evidence>
<dbReference type="Gene3D" id="1.10.3680.10">
    <property type="entry name" value="TerB-like"/>
    <property type="match status" value="1"/>
</dbReference>
<accession>A0A162M0X9</accession>
<dbReference type="EMBL" id="LPZR01000004">
    <property type="protein sequence ID" value="KYO57750.1"/>
    <property type="molecule type" value="Genomic_DNA"/>
</dbReference>